<feature type="region of interest" description="Disordered" evidence="2">
    <location>
        <begin position="1"/>
        <end position="95"/>
    </location>
</feature>
<keyword evidence="5" id="KW-1185">Reference proteome</keyword>
<protein>
    <submittedName>
        <fullName evidence="4">Glycosyltransferase</fullName>
    </submittedName>
</protein>
<dbReference type="PANTHER" id="PTHR48090:SF7">
    <property type="entry name" value="RFBJ PROTEIN"/>
    <property type="match status" value="1"/>
</dbReference>
<evidence type="ECO:0000256" key="2">
    <source>
        <dbReference type="SAM" id="MobiDB-lite"/>
    </source>
</evidence>
<accession>A0A5C8ULW9</accession>
<evidence type="ECO:0000313" key="4">
    <source>
        <dbReference type="EMBL" id="TXN28801.1"/>
    </source>
</evidence>
<dbReference type="GO" id="GO:0016740">
    <property type="term" value="F:transferase activity"/>
    <property type="evidence" value="ECO:0007669"/>
    <property type="project" value="UniProtKB-KW"/>
</dbReference>
<dbReference type="EMBL" id="VRMG01000011">
    <property type="protein sequence ID" value="TXN28801.1"/>
    <property type="molecule type" value="Genomic_DNA"/>
</dbReference>
<feature type="compositionally biased region" description="Basic residues" evidence="2">
    <location>
        <begin position="53"/>
        <end position="63"/>
    </location>
</feature>
<name>A0A5C8ULW9_9MICO</name>
<evidence type="ECO:0000313" key="5">
    <source>
        <dbReference type="Proteomes" id="UP000321379"/>
    </source>
</evidence>
<dbReference type="Gene3D" id="3.90.550.10">
    <property type="entry name" value="Spore Coat Polysaccharide Biosynthesis Protein SpsA, Chain A"/>
    <property type="match status" value="1"/>
</dbReference>
<feature type="compositionally biased region" description="Basic and acidic residues" evidence="2">
    <location>
        <begin position="9"/>
        <end position="24"/>
    </location>
</feature>
<dbReference type="InterPro" id="IPR029044">
    <property type="entry name" value="Nucleotide-diphossugar_trans"/>
</dbReference>
<dbReference type="AlphaFoldDB" id="A0A5C8ULW9"/>
<keyword evidence="4" id="KW-0808">Transferase</keyword>
<comment type="caution">
    <text evidence="4">The sequence shown here is derived from an EMBL/GenBank/DDBJ whole genome shotgun (WGS) entry which is preliminary data.</text>
</comment>
<proteinExistence type="inferred from homology"/>
<feature type="compositionally biased region" description="Basic residues" evidence="2">
    <location>
        <begin position="25"/>
        <end position="34"/>
    </location>
</feature>
<feature type="domain" description="Glycosyltransferase 2-like" evidence="3">
    <location>
        <begin position="116"/>
        <end position="244"/>
    </location>
</feature>
<dbReference type="InterPro" id="IPR001173">
    <property type="entry name" value="Glyco_trans_2-like"/>
</dbReference>
<gene>
    <name evidence="4" type="ORF">FVP33_16565</name>
</gene>
<dbReference type="CDD" id="cd04179">
    <property type="entry name" value="DPM_DPG-synthase_like"/>
    <property type="match status" value="1"/>
</dbReference>
<evidence type="ECO:0000259" key="3">
    <source>
        <dbReference type="Pfam" id="PF00535"/>
    </source>
</evidence>
<reference evidence="4 5" key="1">
    <citation type="submission" date="2019-08" db="EMBL/GenBank/DDBJ databases">
        <title>Bacterial whole genome sequence for Glaciihabitans sp. CHu50b-6-2.</title>
        <authorList>
            <person name="Jin L."/>
        </authorList>
    </citation>
    <scope>NUCLEOTIDE SEQUENCE [LARGE SCALE GENOMIC DNA]</scope>
    <source>
        <strain evidence="4 5">CHu50b-6-2</strain>
    </source>
</reference>
<dbReference type="Proteomes" id="UP000321379">
    <property type="component" value="Unassembled WGS sequence"/>
</dbReference>
<dbReference type="PANTHER" id="PTHR48090">
    <property type="entry name" value="UNDECAPRENYL-PHOSPHATE 4-DEOXY-4-FORMAMIDO-L-ARABINOSE TRANSFERASE-RELATED"/>
    <property type="match status" value="1"/>
</dbReference>
<organism evidence="4 5">
    <name type="scientific">Lacisediminihabitans profunda</name>
    <dbReference type="NCBI Taxonomy" id="2594790"/>
    <lineage>
        <taxon>Bacteria</taxon>
        <taxon>Bacillati</taxon>
        <taxon>Actinomycetota</taxon>
        <taxon>Actinomycetes</taxon>
        <taxon>Micrococcales</taxon>
        <taxon>Microbacteriaceae</taxon>
        <taxon>Lacisediminihabitans</taxon>
    </lineage>
</organism>
<evidence type="ECO:0000256" key="1">
    <source>
        <dbReference type="ARBA" id="ARBA00006739"/>
    </source>
</evidence>
<dbReference type="Pfam" id="PF00535">
    <property type="entry name" value="Glycos_transf_2"/>
    <property type="match status" value="1"/>
</dbReference>
<dbReference type="InterPro" id="IPR050256">
    <property type="entry name" value="Glycosyltransferase_2"/>
</dbReference>
<comment type="similarity">
    <text evidence="1">Belongs to the glycosyltransferase 2 family.</text>
</comment>
<dbReference type="SUPFAM" id="SSF53448">
    <property type="entry name" value="Nucleotide-diphospho-sugar transferases"/>
    <property type="match status" value="1"/>
</dbReference>
<sequence length="353" mass="38888">MAQQAAHHPCPEPARDHRPEPRVDRRGHRLRHGGGHAPPLRQGAADHTDRLPAHLRRAPRRLSRPLPAHGTRQRWGRQATPAKGTRSPSELARSDSAVTNVWQDAWVREGESVKRSVVLPVYNEEGSVARTIAAVASEVAEWPDCEILVCDNASTDDTVAVVRDLAEADPRIRVLTAESNGLYAWNVGRGINSAQGDRIFVLDGDGQYPPSVFHDLDRELAGGAGLVLGHRTVRVGGAVRVIASYTYLTLCRLYLGFDLRDINAGARGLSHEFASHVQIRHLGSMVNPELYATAVSLGFAVQEVSVGHEHRVAGETSHVFGRPLALIRQATEYFSFLRKSYSPLGRPRLTRRR</sequence>